<dbReference type="CDD" id="cd00207">
    <property type="entry name" value="fer2"/>
    <property type="match status" value="1"/>
</dbReference>
<dbReference type="RefSeq" id="WP_128753156.1">
    <property type="nucleotide sequence ID" value="NZ_CP035282.1"/>
</dbReference>
<dbReference type="InterPro" id="IPR027980">
    <property type="entry name" value="RACo_C"/>
</dbReference>
<dbReference type="PROSITE" id="PS51085">
    <property type="entry name" value="2FE2S_FER_2"/>
    <property type="match status" value="1"/>
</dbReference>
<name>A0A410QFN1_9FIRM</name>
<evidence type="ECO:0000313" key="2">
    <source>
        <dbReference type="EMBL" id="QAT62892.1"/>
    </source>
</evidence>
<dbReference type="Gene3D" id="3.10.20.30">
    <property type="match status" value="1"/>
</dbReference>
<dbReference type="SUPFAM" id="SSF54292">
    <property type="entry name" value="2Fe-2S ferredoxin-like"/>
    <property type="match status" value="1"/>
</dbReference>
<reference evidence="3" key="1">
    <citation type="submission" date="2019-01" db="EMBL/GenBank/DDBJ databases">
        <title>Draft genomes of a novel of Sporanaerobacter strains.</title>
        <authorList>
            <person name="Ma S."/>
        </authorList>
    </citation>
    <scope>NUCLEOTIDE SEQUENCE [LARGE SCALE GENOMIC DNA]</scope>
    <source>
        <strain evidence="3">NJN-17</strain>
    </source>
</reference>
<proteinExistence type="predicted"/>
<gene>
    <name evidence="2" type="ORF">EQM13_15610</name>
</gene>
<organism evidence="2 3">
    <name type="scientific">Acidilutibacter cellobiosedens</name>
    <dbReference type="NCBI Taxonomy" id="2507161"/>
    <lineage>
        <taxon>Bacteria</taxon>
        <taxon>Bacillati</taxon>
        <taxon>Bacillota</taxon>
        <taxon>Tissierellia</taxon>
        <taxon>Tissierellales</taxon>
        <taxon>Acidilutibacteraceae</taxon>
        <taxon>Acidilutibacter</taxon>
    </lineage>
</organism>
<dbReference type="GO" id="GO:0051536">
    <property type="term" value="F:iron-sulfur cluster binding"/>
    <property type="evidence" value="ECO:0007669"/>
    <property type="project" value="InterPro"/>
</dbReference>
<dbReference type="PANTHER" id="PTHR42895:SF2">
    <property type="entry name" value="IRON-SULFUR CLUSTER PROTEIN"/>
    <property type="match status" value="1"/>
</dbReference>
<sequence length="574" mass="63287">MPIVKFINENISIEVKKGTVLLDAIRKAGLSIEAPCNGMGICGKCKVVAKGKLSDPSEMEKKIIDENKSERLSCMALVFGDTQVGILKNEERLKTVNKGFSIDVPVDSPVKNIKLPGICKDNPLPYADYLGYHFNSPELYKKISLIEENNPEEIWGIVYDNKLLDITTYKKNILGVAIDVGTTGVSCYLIDLSNGEIIKKLSFLNPQIQYGGDVLTRITYCMENKSGTDKLHELIVNEINNSIKSLTGNIYNIDDIYYITVSANTTMNHLLLGINPESLAKFPYRAVFLRTDDIKAKDISIEANDEAVLTVIPSISSYVGGDIVSGIMASDFQNNKEAVFIDIGTNGEIAVLKDGDIISTSTAAGPALEGMNIECGCRAKEGAIETFDIDEEFNIRYTVIGNEKPIGICGSGLIDIVGALVKRNILQKSGRWSKNLDSKIAWRLADKKFYITDDVYISQKDIRQIQLAKGAIASGMILLLDEIGLNIQKISTIYIAGAFGYHINPDNIKTIGLIPKGFRGEIRFLGNTSLEGARLVLINKQCLKKAYYISKNVKTLELSLKENFQDVFVSQLNF</sequence>
<dbReference type="AlphaFoldDB" id="A0A410QFN1"/>
<dbReference type="InterPro" id="IPR042259">
    <property type="entry name" value="Raco-like_middle_sf"/>
</dbReference>
<dbReference type="KEGG" id="spoa:EQM13_15610"/>
<dbReference type="InterPro" id="IPR043129">
    <property type="entry name" value="ATPase_NBD"/>
</dbReference>
<dbReference type="Pfam" id="PF17651">
    <property type="entry name" value="Raco_middle"/>
    <property type="match status" value="1"/>
</dbReference>
<dbReference type="InterPro" id="IPR041414">
    <property type="entry name" value="Raco-like_middle"/>
</dbReference>
<dbReference type="InterPro" id="IPR012675">
    <property type="entry name" value="Beta-grasp_dom_sf"/>
</dbReference>
<dbReference type="SUPFAM" id="SSF53067">
    <property type="entry name" value="Actin-like ATPase domain"/>
    <property type="match status" value="1"/>
</dbReference>
<dbReference type="Gene3D" id="3.30.420.480">
    <property type="entry name" value="Domain of unknown function (DUF4445)"/>
    <property type="match status" value="1"/>
</dbReference>
<dbReference type="InterPro" id="IPR036010">
    <property type="entry name" value="2Fe-2S_ferredoxin-like_sf"/>
</dbReference>
<dbReference type="Pfam" id="PF00111">
    <property type="entry name" value="Fer2"/>
    <property type="match status" value="1"/>
</dbReference>
<dbReference type="PANTHER" id="PTHR42895">
    <property type="entry name" value="IRON-SULFUR CLUSTER-BINDING PROTEIN-RELATED"/>
    <property type="match status" value="1"/>
</dbReference>
<dbReference type="Proteomes" id="UP000287969">
    <property type="component" value="Chromosome"/>
</dbReference>
<dbReference type="InterPro" id="IPR001041">
    <property type="entry name" value="2Fe-2S_ferredoxin-type"/>
</dbReference>
<accession>A0A410QFN1</accession>
<keyword evidence="3" id="KW-1185">Reference proteome</keyword>
<protein>
    <submittedName>
        <fullName evidence="2">DUF4445 domain-containing protein</fullName>
    </submittedName>
</protein>
<dbReference type="OrthoDB" id="9810588at2"/>
<dbReference type="InterPro" id="IPR052911">
    <property type="entry name" value="Corrinoid_activation_enz"/>
</dbReference>
<dbReference type="EMBL" id="CP035282">
    <property type="protein sequence ID" value="QAT62892.1"/>
    <property type="molecule type" value="Genomic_DNA"/>
</dbReference>
<dbReference type="Pfam" id="PF14574">
    <property type="entry name" value="RACo_C_ter"/>
    <property type="match status" value="1"/>
</dbReference>
<evidence type="ECO:0000313" key="3">
    <source>
        <dbReference type="Proteomes" id="UP000287969"/>
    </source>
</evidence>
<evidence type="ECO:0000259" key="1">
    <source>
        <dbReference type="PROSITE" id="PS51085"/>
    </source>
</evidence>
<feature type="domain" description="2Fe-2S ferredoxin-type" evidence="1">
    <location>
        <begin position="2"/>
        <end position="90"/>
    </location>
</feature>